<dbReference type="AlphaFoldDB" id="A0A9P6HNX3"/>
<feature type="region of interest" description="Disordered" evidence="1">
    <location>
        <begin position="197"/>
        <end position="218"/>
    </location>
</feature>
<evidence type="ECO:0000313" key="2">
    <source>
        <dbReference type="EMBL" id="KAF9791022.1"/>
    </source>
</evidence>
<evidence type="ECO:0000313" key="3">
    <source>
        <dbReference type="Proteomes" id="UP000736335"/>
    </source>
</evidence>
<feature type="region of interest" description="Disordered" evidence="1">
    <location>
        <begin position="1"/>
        <end position="89"/>
    </location>
</feature>
<evidence type="ECO:0000256" key="1">
    <source>
        <dbReference type="SAM" id="MobiDB-lite"/>
    </source>
</evidence>
<feature type="compositionally biased region" description="Polar residues" evidence="1">
    <location>
        <begin position="7"/>
        <end position="29"/>
    </location>
</feature>
<sequence length="218" mass="24092">MDPDVTEQGSPTDQNPPTDPSHVSSNPADQITDEKGAPAGEGHMDHSPDGLAETRETQDANKDTDISEGTSESIPAASPAPPTPTAKPKPKSVFVKVMELDADDMLMAWLQAFFDHYFYYDMSGGDLHGYISVDTIIYLEEQKKGGLLHLDPPISMPGGEFKFSFKSILPGNPRQRWIPEWEYDEKGEVILKRSAKRDYDDPSQLPIDWYVEGPGGQP</sequence>
<reference evidence="2" key="2">
    <citation type="submission" date="2020-11" db="EMBL/GenBank/DDBJ databases">
        <authorList>
            <consortium name="DOE Joint Genome Institute"/>
            <person name="Kuo A."/>
            <person name="Miyauchi S."/>
            <person name="Kiss E."/>
            <person name="Drula E."/>
            <person name="Kohler A."/>
            <person name="Sanchez-Garcia M."/>
            <person name="Andreopoulos B."/>
            <person name="Barry K.W."/>
            <person name="Bonito G."/>
            <person name="Buee M."/>
            <person name="Carver A."/>
            <person name="Chen C."/>
            <person name="Cichocki N."/>
            <person name="Clum A."/>
            <person name="Culley D."/>
            <person name="Crous P.W."/>
            <person name="Fauchery L."/>
            <person name="Girlanda M."/>
            <person name="Hayes R."/>
            <person name="Keri Z."/>
            <person name="Labutti K."/>
            <person name="Lipzen A."/>
            <person name="Lombard V."/>
            <person name="Magnuson J."/>
            <person name="Maillard F."/>
            <person name="Morin E."/>
            <person name="Murat C."/>
            <person name="Nolan M."/>
            <person name="Ohm R."/>
            <person name="Pangilinan J."/>
            <person name="Pereira M."/>
            <person name="Perotto S."/>
            <person name="Peter M."/>
            <person name="Riley R."/>
            <person name="Sitrit Y."/>
            <person name="Stielow B."/>
            <person name="Szollosi G."/>
            <person name="Zifcakova L."/>
            <person name="Stursova M."/>
            <person name="Spatafora J.W."/>
            <person name="Tedersoo L."/>
            <person name="Vaario L.-M."/>
            <person name="Yamada A."/>
            <person name="Yan M."/>
            <person name="Wang P."/>
            <person name="Xu J."/>
            <person name="Bruns T."/>
            <person name="Baldrian P."/>
            <person name="Vilgalys R."/>
            <person name="Henrissat B."/>
            <person name="Grigoriev I.V."/>
            <person name="Hibbett D."/>
            <person name="Nagy L.G."/>
            <person name="Martin F.M."/>
        </authorList>
    </citation>
    <scope>NUCLEOTIDE SEQUENCE</scope>
    <source>
        <strain evidence="2">UH-Tt-Lm1</strain>
    </source>
</reference>
<keyword evidence="3" id="KW-1185">Reference proteome</keyword>
<proteinExistence type="predicted"/>
<protein>
    <submittedName>
        <fullName evidence="2">Uncharacterized protein</fullName>
    </submittedName>
</protein>
<accession>A0A9P6HNX3</accession>
<feature type="compositionally biased region" description="Pro residues" evidence="1">
    <location>
        <begin position="78"/>
        <end position="87"/>
    </location>
</feature>
<dbReference type="OrthoDB" id="10624773at2759"/>
<reference evidence="2" key="1">
    <citation type="journal article" date="2020" name="Nat. Commun.">
        <title>Large-scale genome sequencing of mycorrhizal fungi provides insights into the early evolution of symbiotic traits.</title>
        <authorList>
            <person name="Miyauchi S."/>
            <person name="Kiss E."/>
            <person name="Kuo A."/>
            <person name="Drula E."/>
            <person name="Kohler A."/>
            <person name="Sanchez-Garcia M."/>
            <person name="Morin E."/>
            <person name="Andreopoulos B."/>
            <person name="Barry K.W."/>
            <person name="Bonito G."/>
            <person name="Buee M."/>
            <person name="Carver A."/>
            <person name="Chen C."/>
            <person name="Cichocki N."/>
            <person name="Clum A."/>
            <person name="Culley D."/>
            <person name="Crous P.W."/>
            <person name="Fauchery L."/>
            <person name="Girlanda M."/>
            <person name="Hayes R.D."/>
            <person name="Keri Z."/>
            <person name="LaButti K."/>
            <person name="Lipzen A."/>
            <person name="Lombard V."/>
            <person name="Magnuson J."/>
            <person name="Maillard F."/>
            <person name="Murat C."/>
            <person name="Nolan M."/>
            <person name="Ohm R.A."/>
            <person name="Pangilinan J."/>
            <person name="Pereira M.F."/>
            <person name="Perotto S."/>
            <person name="Peter M."/>
            <person name="Pfister S."/>
            <person name="Riley R."/>
            <person name="Sitrit Y."/>
            <person name="Stielow J.B."/>
            <person name="Szollosi G."/>
            <person name="Zifcakova L."/>
            <person name="Stursova M."/>
            <person name="Spatafora J.W."/>
            <person name="Tedersoo L."/>
            <person name="Vaario L.M."/>
            <person name="Yamada A."/>
            <person name="Yan M."/>
            <person name="Wang P."/>
            <person name="Xu J."/>
            <person name="Bruns T."/>
            <person name="Baldrian P."/>
            <person name="Vilgalys R."/>
            <person name="Dunand C."/>
            <person name="Henrissat B."/>
            <person name="Grigoriev I.V."/>
            <person name="Hibbett D."/>
            <person name="Nagy L.G."/>
            <person name="Martin F.M."/>
        </authorList>
    </citation>
    <scope>NUCLEOTIDE SEQUENCE</scope>
    <source>
        <strain evidence="2">UH-Tt-Lm1</strain>
    </source>
</reference>
<name>A0A9P6HNX3_9AGAM</name>
<dbReference type="Proteomes" id="UP000736335">
    <property type="component" value="Unassembled WGS sequence"/>
</dbReference>
<comment type="caution">
    <text evidence="2">The sequence shown here is derived from an EMBL/GenBank/DDBJ whole genome shotgun (WGS) entry which is preliminary data.</text>
</comment>
<organism evidence="2 3">
    <name type="scientific">Thelephora terrestris</name>
    <dbReference type="NCBI Taxonomy" id="56493"/>
    <lineage>
        <taxon>Eukaryota</taxon>
        <taxon>Fungi</taxon>
        <taxon>Dikarya</taxon>
        <taxon>Basidiomycota</taxon>
        <taxon>Agaricomycotina</taxon>
        <taxon>Agaricomycetes</taxon>
        <taxon>Thelephorales</taxon>
        <taxon>Thelephoraceae</taxon>
        <taxon>Thelephora</taxon>
    </lineage>
</organism>
<gene>
    <name evidence="2" type="ORF">BJ322DRAFT_1216536</name>
</gene>
<feature type="compositionally biased region" description="Basic and acidic residues" evidence="1">
    <location>
        <begin position="32"/>
        <end position="65"/>
    </location>
</feature>
<dbReference type="EMBL" id="WIUZ02000002">
    <property type="protein sequence ID" value="KAF9791022.1"/>
    <property type="molecule type" value="Genomic_DNA"/>
</dbReference>